<name>A0A8H6HHV8_9AGAR</name>
<proteinExistence type="predicted"/>
<gene>
    <name evidence="2" type="ORF">DFP72DRAFT_855736</name>
</gene>
<reference evidence="2 3" key="1">
    <citation type="submission" date="2020-07" db="EMBL/GenBank/DDBJ databases">
        <title>Comparative genomics of pyrophilous fungi reveals a link between fire events and developmental genes.</title>
        <authorList>
            <consortium name="DOE Joint Genome Institute"/>
            <person name="Steindorff A.S."/>
            <person name="Carver A."/>
            <person name="Calhoun S."/>
            <person name="Stillman K."/>
            <person name="Liu H."/>
            <person name="Lipzen A."/>
            <person name="Pangilinan J."/>
            <person name="Labutti K."/>
            <person name="Bruns T.D."/>
            <person name="Grigoriev I.V."/>
        </authorList>
    </citation>
    <scope>NUCLEOTIDE SEQUENCE [LARGE SCALE GENOMIC DNA]</scope>
    <source>
        <strain evidence="2 3">CBS 144469</strain>
    </source>
</reference>
<dbReference type="AlphaFoldDB" id="A0A8H6HHV8"/>
<comment type="caution">
    <text evidence="2">The sequence shown here is derived from an EMBL/GenBank/DDBJ whole genome shotgun (WGS) entry which is preliminary data.</text>
</comment>
<evidence type="ECO:0000313" key="2">
    <source>
        <dbReference type="EMBL" id="KAF6746093.1"/>
    </source>
</evidence>
<organism evidence="2 3">
    <name type="scientific">Ephemerocybe angulata</name>
    <dbReference type="NCBI Taxonomy" id="980116"/>
    <lineage>
        <taxon>Eukaryota</taxon>
        <taxon>Fungi</taxon>
        <taxon>Dikarya</taxon>
        <taxon>Basidiomycota</taxon>
        <taxon>Agaricomycotina</taxon>
        <taxon>Agaricomycetes</taxon>
        <taxon>Agaricomycetidae</taxon>
        <taxon>Agaricales</taxon>
        <taxon>Agaricineae</taxon>
        <taxon>Psathyrellaceae</taxon>
        <taxon>Ephemerocybe</taxon>
    </lineage>
</organism>
<dbReference type="EMBL" id="JACGCI010000096">
    <property type="protein sequence ID" value="KAF6746093.1"/>
    <property type="molecule type" value="Genomic_DNA"/>
</dbReference>
<accession>A0A8H6HHV8</accession>
<keyword evidence="3" id="KW-1185">Reference proteome</keyword>
<sequence length="529" mass="59296">MTSSRPHLPRTLRPPSARQHPPRPEPYPPHCPTSRTHGATTQLLSLTRSTPAALYNTCEAEYHRCSALRSCRRMAGGCVCKVEAPLYASATLLAAHTRVGLVVIALGFDVSSEYRHVVDLPNGLARLLRGTHPKSYVTWVMRFDRVFGEKLTSPRAPDWHFRRERSMRVTRKMVRKAIPHARIFWLKSVRSRLPWCVAHGLGTPVEDERTSHGRVACAWRQTALLQAWKDGLKLESQIGFRANVQILCNESIDYSRAYKSIQPRKDQHQTQGFADYSDSARAMSNSTIDHPDYSRLQPEYRLTRYSGNNCGTSREENRSAMEYTYWTTVVCVLRQMTHMESSGLCNRNVNGISKSIYALLCIHNMWSRLGKVDCECGRRGREHSVRHGRTEYGRVGGQSMRANIEGGGLEEGFLMGRERDGVGIANATGMRRISGRGQTQTRVAASGESREDDGRDGCCYLKSVLQQASVDDVVLRSKPDVTTTPDPSPEPRPLVGPSHSPLRPAHSTPSQTQPNKHSERNKDAQSPNA</sequence>
<feature type="region of interest" description="Disordered" evidence="1">
    <location>
        <begin position="473"/>
        <end position="529"/>
    </location>
</feature>
<feature type="region of interest" description="Disordered" evidence="1">
    <location>
        <begin position="1"/>
        <end position="36"/>
    </location>
</feature>
<evidence type="ECO:0000256" key="1">
    <source>
        <dbReference type="SAM" id="MobiDB-lite"/>
    </source>
</evidence>
<protein>
    <submittedName>
        <fullName evidence="2">Uncharacterized protein</fullName>
    </submittedName>
</protein>
<evidence type="ECO:0000313" key="3">
    <source>
        <dbReference type="Proteomes" id="UP000521943"/>
    </source>
</evidence>
<feature type="region of interest" description="Disordered" evidence="1">
    <location>
        <begin position="427"/>
        <end position="455"/>
    </location>
</feature>
<dbReference type="Proteomes" id="UP000521943">
    <property type="component" value="Unassembled WGS sequence"/>
</dbReference>